<name>A0A1B2LX67_9GAMM</name>
<sequence>MMDIQKERAAFEEFEFTKRPFASRKVLFQKYDTARIGDGNEGKYYCAEMQEKWEIWQHLKASAVPEGFVLVPKEIPDHVVQRLENSLYHWGDLTRDYFTPIYEMMIEAAEVK</sequence>
<dbReference type="AlphaFoldDB" id="A0A1B2LX67"/>
<dbReference type="EMBL" id="CP016895">
    <property type="protein sequence ID" value="AOA57552.1"/>
    <property type="molecule type" value="Genomic_DNA"/>
</dbReference>
<reference evidence="1 2" key="1">
    <citation type="submission" date="2016-08" db="EMBL/GenBank/DDBJ databases">
        <authorList>
            <person name="Seilhamer J.J."/>
        </authorList>
    </citation>
    <scope>NUCLEOTIDE SEQUENCE [LARGE SCALE GENOMIC DNA]</scope>
    <source>
        <strain evidence="1 2">BRTC-1</strain>
    </source>
</reference>
<accession>A0A1B2LX67</accession>
<keyword evidence="2" id="KW-1185">Reference proteome</keyword>
<protein>
    <submittedName>
        <fullName evidence="1">Uncharacterized protein</fullName>
    </submittedName>
</protein>
<dbReference type="Proteomes" id="UP000093391">
    <property type="component" value="Chromosome"/>
</dbReference>
<organism evidence="1 2">
    <name type="scientific">Acinetobacter larvae</name>
    <dbReference type="NCBI Taxonomy" id="1789224"/>
    <lineage>
        <taxon>Bacteria</taxon>
        <taxon>Pseudomonadati</taxon>
        <taxon>Pseudomonadota</taxon>
        <taxon>Gammaproteobacteria</taxon>
        <taxon>Moraxellales</taxon>
        <taxon>Moraxellaceae</taxon>
        <taxon>Acinetobacter</taxon>
    </lineage>
</organism>
<dbReference type="STRING" id="1789224.BFG52_03745"/>
<proteinExistence type="predicted"/>
<gene>
    <name evidence="1" type="ORF">BFG52_03745</name>
</gene>
<evidence type="ECO:0000313" key="1">
    <source>
        <dbReference type="EMBL" id="AOA57552.1"/>
    </source>
</evidence>
<evidence type="ECO:0000313" key="2">
    <source>
        <dbReference type="Proteomes" id="UP000093391"/>
    </source>
</evidence>
<dbReference type="KEGG" id="ala:BFG52_03745"/>